<comment type="caution">
    <text evidence="2">The sequence shown here is derived from an EMBL/GenBank/DDBJ whole genome shotgun (WGS) entry which is preliminary data.</text>
</comment>
<evidence type="ECO:0000313" key="2">
    <source>
        <dbReference type="EMBL" id="KKR00653.1"/>
    </source>
</evidence>
<accession>A0A0G0MBV4</accession>
<dbReference type="Gene3D" id="3.40.50.1010">
    <property type="entry name" value="5'-nuclease"/>
    <property type="match status" value="1"/>
</dbReference>
<reference evidence="2 3" key="1">
    <citation type="journal article" date="2015" name="Nature">
        <title>rRNA introns, odd ribosomes, and small enigmatic genomes across a large radiation of phyla.</title>
        <authorList>
            <person name="Brown C.T."/>
            <person name="Hug L.A."/>
            <person name="Thomas B.C."/>
            <person name="Sharon I."/>
            <person name="Castelle C.J."/>
            <person name="Singh A."/>
            <person name="Wilkins M.J."/>
            <person name="Williams K.H."/>
            <person name="Banfield J.F."/>
        </authorList>
    </citation>
    <scope>NUCLEOTIDE SEQUENCE [LARGE SCALE GENOMIC DNA]</scope>
</reference>
<sequence length="128" mass="15259">MKSYVFDTNILLRYFLEDLEIHYAKAVEVVREIEDEKAIGRLSIVVVAETIWTFGSVYKLNRNIILEQLLQLIALKNMRIIETKKNILMEVLKKMIKNKFDFVDNYLSEIASKKEIFSFDKDFEKLFR</sequence>
<dbReference type="InterPro" id="IPR029060">
    <property type="entry name" value="PIN-like_dom_sf"/>
</dbReference>
<feature type="domain" description="PIN" evidence="1">
    <location>
        <begin position="4"/>
        <end position="125"/>
    </location>
</feature>
<gene>
    <name evidence="2" type="ORF">UT24_C0010G0026</name>
</gene>
<dbReference type="AlphaFoldDB" id="A0A0G0MBV4"/>
<dbReference type="InterPro" id="IPR002716">
    <property type="entry name" value="PIN_dom"/>
</dbReference>
<dbReference type="Pfam" id="PF01850">
    <property type="entry name" value="PIN"/>
    <property type="match status" value="1"/>
</dbReference>
<evidence type="ECO:0000313" key="3">
    <source>
        <dbReference type="Proteomes" id="UP000033881"/>
    </source>
</evidence>
<name>A0A0G0MBV4_9BACT</name>
<protein>
    <submittedName>
        <fullName evidence="2">PilT protein domain protein</fullName>
    </submittedName>
</protein>
<dbReference type="STRING" id="1618574.UT24_C0010G0026"/>
<dbReference type="EMBL" id="LBWB01000010">
    <property type="protein sequence ID" value="KKR00653.1"/>
    <property type="molecule type" value="Genomic_DNA"/>
</dbReference>
<dbReference type="SUPFAM" id="SSF88723">
    <property type="entry name" value="PIN domain-like"/>
    <property type="match status" value="1"/>
</dbReference>
<evidence type="ECO:0000259" key="1">
    <source>
        <dbReference type="Pfam" id="PF01850"/>
    </source>
</evidence>
<proteinExistence type="predicted"/>
<organism evidence="2 3">
    <name type="scientific">Candidatus Woesebacteria bacterium GW2011_GWB1_39_12</name>
    <dbReference type="NCBI Taxonomy" id="1618574"/>
    <lineage>
        <taxon>Bacteria</taxon>
        <taxon>Candidatus Woeseibacteriota</taxon>
    </lineage>
</organism>
<dbReference type="Proteomes" id="UP000033881">
    <property type="component" value="Unassembled WGS sequence"/>
</dbReference>